<dbReference type="GO" id="GO:0042925">
    <property type="term" value="F:benzoate transmembrane transporter activity"/>
    <property type="evidence" value="ECO:0007669"/>
    <property type="project" value="InterPro"/>
</dbReference>
<dbReference type="GO" id="GO:0005886">
    <property type="term" value="C:plasma membrane"/>
    <property type="evidence" value="ECO:0007669"/>
    <property type="project" value="TreeGrafter"/>
</dbReference>
<feature type="transmembrane region" description="Helical" evidence="1">
    <location>
        <begin position="139"/>
        <end position="172"/>
    </location>
</feature>
<dbReference type="RefSeq" id="WP_054361464.1">
    <property type="nucleotide sequence ID" value="NZ_LJYW01000001.1"/>
</dbReference>
<keyword evidence="3" id="KW-1185">Reference proteome</keyword>
<dbReference type="PANTHER" id="PTHR30199">
    <property type="entry name" value="MFS FAMILY TRANSPORTER, PREDICTED SUBSTRATE BENZOATE"/>
    <property type="match status" value="1"/>
</dbReference>
<dbReference type="Proteomes" id="UP000048984">
    <property type="component" value="Unassembled WGS sequence"/>
</dbReference>
<accession>A0A0P6VVN6</accession>
<feature type="transmembrane region" description="Helical" evidence="1">
    <location>
        <begin position="20"/>
        <end position="41"/>
    </location>
</feature>
<feature type="transmembrane region" description="Helical" evidence="1">
    <location>
        <begin position="178"/>
        <end position="199"/>
    </location>
</feature>
<feature type="transmembrane region" description="Helical" evidence="1">
    <location>
        <begin position="365"/>
        <end position="393"/>
    </location>
</feature>
<keyword evidence="1" id="KW-1133">Transmembrane helix</keyword>
<feature type="transmembrane region" description="Helical" evidence="1">
    <location>
        <begin position="92"/>
        <end position="118"/>
    </location>
</feature>
<feature type="transmembrane region" description="Helical" evidence="1">
    <location>
        <begin position="264"/>
        <end position="288"/>
    </location>
</feature>
<proteinExistence type="predicted"/>
<dbReference type="NCBIfam" id="TIGR00843">
    <property type="entry name" value="benE"/>
    <property type="match status" value="1"/>
</dbReference>
<reference evidence="2 3" key="1">
    <citation type="submission" date="2015-09" db="EMBL/GenBank/DDBJ databases">
        <authorList>
            <person name="Jackson K.R."/>
            <person name="Lunt B.L."/>
            <person name="Fisher J.N.B."/>
            <person name="Gardner A.V."/>
            <person name="Bailey M.E."/>
            <person name="Deus L.M."/>
            <person name="Earl A.S."/>
            <person name="Gibby P.D."/>
            <person name="Hartmann K.A."/>
            <person name="Liu J.E."/>
            <person name="Manci A.M."/>
            <person name="Nielsen D.A."/>
            <person name="Solomon M.B."/>
            <person name="Breakwell D.P."/>
            <person name="Burnett S.H."/>
            <person name="Grose J.H."/>
        </authorList>
    </citation>
    <scope>NUCLEOTIDE SEQUENCE [LARGE SCALE GENOMIC DNA]</scope>
    <source>
        <strain evidence="2 3">16</strain>
    </source>
</reference>
<dbReference type="Pfam" id="PF03594">
    <property type="entry name" value="BenE"/>
    <property type="match status" value="1"/>
</dbReference>
<feature type="transmembrane region" description="Helical" evidence="1">
    <location>
        <begin position="53"/>
        <end position="72"/>
    </location>
</feature>
<name>A0A0P6VVN6_9HYPH</name>
<feature type="transmembrane region" description="Helical" evidence="1">
    <location>
        <begin position="300"/>
        <end position="324"/>
    </location>
</feature>
<keyword evidence="1" id="KW-0472">Membrane</keyword>
<comment type="caution">
    <text evidence="2">The sequence shown here is derived from an EMBL/GenBank/DDBJ whole genome shotgun (WGS) entry which is preliminary data.</text>
</comment>
<dbReference type="EMBL" id="LJYW01000001">
    <property type="protein sequence ID" value="KPL55298.1"/>
    <property type="molecule type" value="Genomic_DNA"/>
</dbReference>
<gene>
    <name evidence="2" type="ORF">ABB55_26225</name>
</gene>
<feature type="transmembrane region" description="Helical" evidence="1">
    <location>
        <begin position="330"/>
        <end position="353"/>
    </location>
</feature>
<sequence length="400" mass="39361">MSSPQSSASVPAPARGPTFPAIAAGTLAAVVGFASSLPVALQGLIAAGASQTQAASGLMALSFAMGIGTLWASARSRMPISLAWSTPGAALLAAQGVGAGGFAESVGAFLVSGALVVAAGSWRPLGRAVAAIPNPLASAMLAGVLFGLCVAPVKAVAAMPLPALAIVAAWAVTARINRLFAVPVALVVAAIAFVATSPVGLAQLGPLAPEAVLVVPSLSIHALTTIALPLFVVTMASQNIPGIAVLAVNGYRPAPGPLFRLTGIFSILAAPFGGHAVSLAAITAALCAGPDAEPDPARRWWAAAVSGIVYCLFGLCATAFAAFLTAAPPLLIQAVAGLALIGSFAAALTGAVAEKDKTEAAMITFVITASGVGFLGIGGALWGLLAGGAFLALQRWRRVG</sequence>
<dbReference type="PANTHER" id="PTHR30199:SF0">
    <property type="entry name" value="INNER MEMBRANE PROTEIN YDCO"/>
    <property type="match status" value="1"/>
</dbReference>
<protein>
    <submittedName>
        <fullName evidence="2">Benzoate transporter</fullName>
    </submittedName>
</protein>
<evidence type="ECO:0000313" key="2">
    <source>
        <dbReference type="EMBL" id="KPL55298.1"/>
    </source>
</evidence>
<evidence type="ECO:0000313" key="3">
    <source>
        <dbReference type="Proteomes" id="UP000048984"/>
    </source>
</evidence>
<dbReference type="STRING" id="665126.ABB55_26225"/>
<dbReference type="AlphaFoldDB" id="A0A0P6VVN6"/>
<organism evidence="2 3">
    <name type="scientific">Prosthecodimorpha hirschii</name>
    <dbReference type="NCBI Taxonomy" id="665126"/>
    <lineage>
        <taxon>Bacteria</taxon>
        <taxon>Pseudomonadati</taxon>
        <taxon>Pseudomonadota</taxon>
        <taxon>Alphaproteobacteria</taxon>
        <taxon>Hyphomicrobiales</taxon>
        <taxon>Ancalomicrobiaceae</taxon>
        <taxon>Prosthecodimorpha</taxon>
    </lineage>
</organism>
<dbReference type="InterPro" id="IPR004711">
    <property type="entry name" value="Benzoate_Transporter"/>
</dbReference>
<reference evidence="2 3" key="2">
    <citation type="submission" date="2015-10" db="EMBL/GenBank/DDBJ databases">
        <title>Draft Genome Sequence of Prosthecomicrobium hirschii ATCC 27832.</title>
        <authorList>
            <person name="Daniel J."/>
            <person name="Givan S.A."/>
            <person name="Brun Y.V."/>
            <person name="Brown P.J."/>
        </authorList>
    </citation>
    <scope>NUCLEOTIDE SEQUENCE [LARGE SCALE GENOMIC DNA]</scope>
    <source>
        <strain evidence="2 3">16</strain>
    </source>
</reference>
<keyword evidence="1" id="KW-0812">Transmembrane</keyword>
<feature type="transmembrane region" description="Helical" evidence="1">
    <location>
        <begin position="211"/>
        <end position="232"/>
    </location>
</feature>
<evidence type="ECO:0000256" key="1">
    <source>
        <dbReference type="SAM" id="Phobius"/>
    </source>
</evidence>